<accession>A0A9P5X8Q1</accession>
<protein>
    <submittedName>
        <fullName evidence="2">Kinase-like protein</fullName>
    </submittedName>
</protein>
<dbReference type="GO" id="GO:0005524">
    <property type="term" value="F:ATP binding"/>
    <property type="evidence" value="ECO:0007669"/>
    <property type="project" value="InterPro"/>
</dbReference>
<dbReference type="EMBL" id="MU151233">
    <property type="protein sequence ID" value="KAF9446702.1"/>
    <property type="molecule type" value="Genomic_DNA"/>
</dbReference>
<sequence>ILVCLCALARTAEVYPQCYTLKGIQKESHPRAAGGFSDVFRGTYEKQTLCIKVIRRDQQPNQYCDLTVRELLLWAHLRHQNILPFYGVYFLDEDKRQMCLVSPWMQNGNLEGYLNKHPEVPRMPLVLDVIEGVLYLHRSHIVHSDLKSVNVLVSAEGRAMIGDFGISRVATTNQTHTDSPNGTARWQAPELLVDSVERNVRGTMQSDIWSLGCLCYKILSRRDPFYQYSSIGRVYLALNHGDTPIRPETGADHDSISDTMWGLLGKCWIHEPKDRPSCVVVRDFVVRLKLEDDRPKAPGLSNNNYAFRGAMEARSGVRLDYDQIERILHRASNFLHHSIYWLIPDGLLRSN</sequence>
<dbReference type="Proteomes" id="UP000807342">
    <property type="component" value="Unassembled WGS sequence"/>
</dbReference>
<comment type="caution">
    <text evidence="2">The sequence shown here is derived from an EMBL/GenBank/DDBJ whole genome shotgun (WGS) entry which is preliminary data.</text>
</comment>
<dbReference type="AlphaFoldDB" id="A0A9P5X8Q1"/>
<reference evidence="2" key="1">
    <citation type="submission" date="2020-11" db="EMBL/GenBank/DDBJ databases">
        <authorList>
            <consortium name="DOE Joint Genome Institute"/>
            <person name="Ahrendt S."/>
            <person name="Riley R."/>
            <person name="Andreopoulos W."/>
            <person name="Labutti K."/>
            <person name="Pangilinan J."/>
            <person name="Ruiz-Duenas F.J."/>
            <person name="Barrasa J.M."/>
            <person name="Sanchez-Garcia M."/>
            <person name="Camarero S."/>
            <person name="Miyauchi S."/>
            <person name="Serrano A."/>
            <person name="Linde D."/>
            <person name="Babiker R."/>
            <person name="Drula E."/>
            <person name="Ayuso-Fernandez I."/>
            <person name="Pacheco R."/>
            <person name="Padilla G."/>
            <person name="Ferreira P."/>
            <person name="Barriuso J."/>
            <person name="Kellner H."/>
            <person name="Castanera R."/>
            <person name="Alfaro M."/>
            <person name="Ramirez L."/>
            <person name="Pisabarro A.G."/>
            <person name="Kuo A."/>
            <person name="Tritt A."/>
            <person name="Lipzen A."/>
            <person name="He G."/>
            <person name="Yan M."/>
            <person name="Ng V."/>
            <person name="Cullen D."/>
            <person name="Martin F."/>
            <person name="Rosso M.-N."/>
            <person name="Henrissat B."/>
            <person name="Hibbett D."/>
            <person name="Martinez A.T."/>
            <person name="Grigoriev I.V."/>
        </authorList>
    </citation>
    <scope>NUCLEOTIDE SEQUENCE</scope>
    <source>
        <strain evidence="2">MF-IS2</strain>
    </source>
</reference>
<dbReference type="GO" id="GO:0004674">
    <property type="term" value="F:protein serine/threonine kinase activity"/>
    <property type="evidence" value="ECO:0007669"/>
    <property type="project" value="TreeGrafter"/>
</dbReference>
<evidence type="ECO:0000313" key="3">
    <source>
        <dbReference type="Proteomes" id="UP000807342"/>
    </source>
</evidence>
<evidence type="ECO:0000313" key="2">
    <source>
        <dbReference type="EMBL" id="KAF9446702.1"/>
    </source>
</evidence>
<dbReference type="OrthoDB" id="122279at2759"/>
<dbReference type="Gene3D" id="1.10.510.10">
    <property type="entry name" value="Transferase(Phosphotransferase) domain 1"/>
    <property type="match status" value="1"/>
</dbReference>
<dbReference type="InterPro" id="IPR051681">
    <property type="entry name" value="Ser/Thr_Kinases-Pseudokinases"/>
</dbReference>
<name>A0A9P5X8Q1_9AGAR</name>
<dbReference type="PANTHER" id="PTHR44329">
    <property type="entry name" value="SERINE/THREONINE-PROTEIN KINASE TNNI3K-RELATED"/>
    <property type="match status" value="1"/>
</dbReference>
<dbReference type="InterPro" id="IPR008271">
    <property type="entry name" value="Ser/Thr_kinase_AS"/>
</dbReference>
<evidence type="ECO:0000259" key="1">
    <source>
        <dbReference type="PROSITE" id="PS50011"/>
    </source>
</evidence>
<feature type="non-terminal residue" evidence="2">
    <location>
        <position position="1"/>
    </location>
</feature>
<dbReference type="PROSITE" id="PS50011">
    <property type="entry name" value="PROTEIN_KINASE_DOM"/>
    <property type="match status" value="1"/>
</dbReference>
<keyword evidence="3" id="KW-1185">Reference proteome</keyword>
<dbReference type="InterPro" id="IPR000719">
    <property type="entry name" value="Prot_kinase_dom"/>
</dbReference>
<dbReference type="InterPro" id="IPR011009">
    <property type="entry name" value="Kinase-like_dom_sf"/>
</dbReference>
<keyword evidence="2" id="KW-0418">Kinase</keyword>
<dbReference type="PROSITE" id="PS00108">
    <property type="entry name" value="PROTEIN_KINASE_ST"/>
    <property type="match status" value="1"/>
</dbReference>
<feature type="domain" description="Protein kinase" evidence="1">
    <location>
        <begin position="25"/>
        <end position="285"/>
    </location>
</feature>
<keyword evidence="2" id="KW-0808">Transferase</keyword>
<dbReference type="SUPFAM" id="SSF56112">
    <property type="entry name" value="Protein kinase-like (PK-like)"/>
    <property type="match status" value="1"/>
</dbReference>
<gene>
    <name evidence="2" type="ORF">P691DRAFT_825276</name>
</gene>
<proteinExistence type="predicted"/>
<organism evidence="2 3">
    <name type="scientific">Macrolepiota fuliginosa MF-IS2</name>
    <dbReference type="NCBI Taxonomy" id="1400762"/>
    <lineage>
        <taxon>Eukaryota</taxon>
        <taxon>Fungi</taxon>
        <taxon>Dikarya</taxon>
        <taxon>Basidiomycota</taxon>
        <taxon>Agaricomycotina</taxon>
        <taxon>Agaricomycetes</taxon>
        <taxon>Agaricomycetidae</taxon>
        <taxon>Agaricales</taxon>
        <taxon>Agaricineae</taxon>
        <taxon>Agaricaceae</taxon>
        <taxon>Macrolepiota</taxon>
    </lineage>
</organism>
<dbReference type="SMART" id="SM00220">
    <property type="entry name" value="S_TKc"/>
    <property type="match status" value="1"/>
</dbReference>
<dbReference type="Pfam" id="PF00069">
    <property type="entry name" value="Pkinase"/>
    <property type="match status" value="1"/>
</dbReference>